<feature type="active site" description="Nucleophile" evidence="12">
    <location>
        <position position="1137"/>
    </location>
</feature>
<keyword evidence="5 12" id="KW-0479">Metal-binding</keyword>
<dbReference type="EC" id="2.4.2.64" evidence="12"/>
<feature type="binding site" evidence="12">
    <location>
        <position position="1180"/>
    </location>
    <ligand>
        <name>Zn(2+)</name>
        <dbReference type="ChEBI" id="CHEBI:29105"/>
    </ligand>
</feature>
<reference evidence="18" key="1">
    <citation type="submission" date="2017-02" db="UniProtKB">
        <authorList>
            <consortium name="WormBaseParasite"/>
        </authorList>
    </citation>
    <scope>IDENTIFICATION</scope>
</reference>
<evidence type="ECO:0000256" key="9">
    <source>
        <dbReference type="ARBA" id="ARBA00023015"/>
    </source>
</evidence>
<dbReference type="STRING" id="102285.A0A0R3T1F4"/>
<dbReference type="GO" id="GO:0006400">
    <property type="term" value="P:tRNA modification"/>
    <property type="evidence" value="ECO:0007669"/>
    <property type="project" value="InterPro"/>
</dbReference>
<keyword evidence="17" id="KW-1185">Reference proteome</keyword>
<feature type="domain" description="C2H2-type" evidence="15">
    <location>
        <begin position="447"/>
        <end position="469"/>
    </location>
</feature>
<feature type="binding site" evidence="12">
    <location>
        <position position="1207"/>
    </location>
    <ligand>
        <name>Zn(2+)</name>
        <dbReference type="ChEBI" id="CHEBI:29105"/>
    </ligand>
</feature>
<feature type="domain" description="C2H2-type" evidence="15">
    <location>
        <begin position="520"/>
        <end position="547"/>
    </location>
</feature>
<feature type="binding site" evidence="12">
    <location>
        <position position="1015"/>
    </location>
    <ligand>
        <name>substrate</name>
    </ligand>
</feature>
<feature type="region of interest" description="RNA binding" evidence="12">
    <location>
        <begin position="1118"/>
        <end position="1124"/>
    </location>
</feature>
<feature type="region of interest" description="RNA binding; important for wobble base 34 recognition" evidence="12">
    <location>
        <begin position="1142"/>
        <end position="1146"/>
    </location>
</feature>
<feature type="binding site" evidence="12">
    <location>
        <position position="1087"/>
    </location>
    <ligand>
        <name>substrate</name>
    </ligand>
</feature>
<name>A0A0R3T1F4_RODNA</name>
<evidence type="ECO:0000256" key="7">
    <source>
        <dbReference type="ARBA" id="ARBA00022771"/>
    </source>
</evidence>
<keyword evidence="10" id="KW-0804">Transcription</keyword>
<dbReference type="PANTHER" id="PTHR43530:SF1">
    <property type="entry name" value="QUEUINE TRNA-RIBOSYLTRANSFERASE CATALYTIC SUBUNIT 1"/>
    <property type="match status" value="1"/>
</dbReference>
<accession>A0A0R3T1F4</accession>
<comment type="subunit">
    <text evidence="12">Heterodimer of a catalytic subunit and an accessory subunit.</text>
</comment>
<feature type="domain" description="C2H2-type" evidence="15">
    <location>
        <begin position="548"/>
        <end position="578"/>
    </location>
</feature>
<keyword evidence="7 13" id="KW-0863">Zinc-finger</keyword>
<comment type="similarity">
    <text evidence="12">Belongs to the queuine tRNA-ribosyltransferase family.</text>
</comment>
<dbReference type="Pfam" id="PF00096">
    <property type="entry name" value="zf-C2H2"/>
    <property type="match status" value="2"/>
</dbReference>
<evidence type="ECO:0000256" key="1">
    <source>
        <dbReference type="ARBA" id="ARBA00004123"/>
    </source>
</evidence>
<feature type="domain" description="C2H2-type" evidence="15">
    <location>
        <begin position="419"/>
        <end position="446"/>
    </location>
</feature>
<evidence type="ECO:0000256" key="2">
    <source>
        <dbReference type="ARBA" id="ARBA00022676"/>
    </source>
</evidence>
<dbReference type="InterPro" id="IPR036236">
    <property type="entry name" value="Znf_C2H2_sf"/>
</dbReference>
<comment type="catalytic activity">
    <reaction evidence="12">
        <text>guanosine(34) in tRNA + queuine = queuosine(34) in tRNA + guanine</text>
        <dbReference type="Rhea" id="RHEA:16633"/>
        <dbReference type="Rhea" id="RHEA-COMP:10341"/>
        <dbReference type="Rhea" id="RHEA-COMP:18571"/>
        <dbReference type="ChEBI" id="CHEBI:16235"/>
        <dbReference type="ChEBI" id="CHEBI:17433"/>
        <dbReference type="ChEBI" id="CHEBI:74269"/>
        <dbReference type="ChEBI" id="CHEBI:194431"/>
        <dbReference type="EC" id="2.4.2.64"/>
    </reaction>
</comment>
<organism evidence="18">
    <name type="scientific">Rodentolepis nana</name>
    <name type="common">Dwarf tapeworm</name>
    <name type="synonym">Hymenolepis nana</name>
    <dbReference type="NCBI Taxonomy" id="102285"/>
    <lineage>
        <taxon>Eukaryota</taxon>
        <taxon>Metazoa</taxon>
        <taxon>Spiralia</taxon>
        <taxon>Lophotrochozoa</taxon>
        <taxon>Platyhelminthes</taxon>
        <taxon>Cestoda</taxon>
        <taxon>Eucestoda</taxon>
        <taxon>Cyclophyllidea</taxon>
        <taxon>Hymenolepididae</taxon>
        <taxon>Rodentolepis</taxon>
    </lineage>
</organism>
<feature type="compositionally biased region" description="Polar residues" evidence="14">
    <location>
        <begin position="671"/>
        <end position="683"/>
    </location>
</feature>
<evidence type="ECO:0000256" key="11">
    <source>
        <dbReference type="ARBA" id="ARBA00023242"/>
    </source>
</evidence>
<dbReference type="PROSITE" id="PS00028">
    <property type="entry name" value="ZINC_FINGER_C2H2_1"/>
    <property type="match status" value="4"/>
</dbReference>
<comment type="subcellular location">
    <subcellularLocation>
        <location evidence="12">Cytoplasm</location>
    </subcellularLocation>
    <subcellularLocation>
        <location evidence="1">Nucleus</location>
    </subcellularLocation>
</comment>
<dbReference type="InterPro" id="IPR036511">
    <property type="entry name" value="TGT-like_sf"/>
</dbReference>
<keyword evidence="4 12" id="KW-0819">tRNA processing</keyword>
<keyword evidence="9" id="KW-0805">Transcription regulation</keyword>
<evidence type="ECO:0000256" key="10">
    <source>
        <dbReference type="ARBA" id="ARBA00023163"/>
    </source>
</evidence>
<dbReference type="WBParaSite" id="HNAJ_0000070301-mRNA-1">
    <property type="protein sequence ID" value="HNAJ_0000070301-mRNA-1"/>
    <property type="gene ID" value="HNAJ_0000070301"/>
</dbReference>
<evidence type="ECO:0000313" key="18">
    <source>
        <dbReference type="WBParaSite" id="HNAJ_0000070301-mRNA-1"/>
    </source>
</evidence>
<dbReference type="Gene3D" id="3.30.160.60">
    <property type="entry name" value="Classic Zinc Finger"/>
    <property type="match status" value="3"/>
</dbReference>
<dbReference type="FunFam" id="3.30.160.60:FF:000145">
    <property type="entry name" value="Zinc finger protein 574"/>
    <property type="match status" value="1"/>
</dbReference>
<keyword evidence="8 12" id="KW-0862">Zinc</keyword>
<dbReference type="NCBIfam" id="TIGR00430">
    <property type="entry name" value="Q_tRNA_tgt"/>
    <property type="match status" value="1"/>
</dbReference>
<comment type="cofactor">
    <cofactor evidence="12">
        <name>Zn(2+)</name>
        <dbReference type="ChEBI" id="CHEBI:29105"/>
    </cofactor>
</comment>
<protein>
    <recommendedName>
        <fullName evidence="12">Queuine tRNA-ribosyltransferase catalytic subunit 1</fullName>
        <ecNumber evidence="12">2.4.2.64</ecNumber>
    </recommendedName>
    <alternativeName>
        <fullName evidence="12">Guanine insertion enzyme</fullName>
    </alternativeName>
    <alternativeName>
        <fullName evidence="12">tRNA-guanine transglycosylase</fullName>
    </alternativeName>
</protein>
<dbReference type="InterPro" id="IPR002616">
    <property type="entry name" value="tRNA_ribo_trans-like"/>
</dbReference>
<dbReference type="OrthoDB" id="10249838at2759"/>
<keyword evidence="2 12" id="KW-0328">Glycosyltransferase</keyword>
<feature type="binding site" evidence="12">
    <location>
        <position position="1177"/>
    </location>
    <ligand>
        <name>Zn(2+)</name>
        <dbReference type="ChEBI" id="CHEBI:29105"/>
    </ligand>
</feature>
<evidence type="ECO:0000256" key="5">
    <source>
        <dbReference type="ARBA" id="ARBA00022723"/>
    </source>
</evidence>
<comment type="function">
    <text evidence="12">Catalytic subunit of the queuine tRNA-ribosyltransferase (TGT) that catalyzes the base-exchange of a guanine (G) residue with queuine (Q) at position 34 (anticodon wobble position) in tRNAs with GU(N) anticodons (tRNA-Asp, -Asn, -His and -Tyr), resulting in the hypermodified nucleoside queuosine (7-(((4,5-cis-dihydroxy-2-cyclopenten-1-yl)amino)methyl)-7-deazaguanosine). Catalysis occurs through a double-displacement mechanism. The nucleophile active site attacks the C1' of nucleotide 34 to detach the guanine base from the RNA, forming a covalent enzyme-RNA intermediate. The proton acceptor active site deprotonates the incoming queuine, allowing a nucleophilic attack on the C1' of the ribose to form the product.</text>
</comment>
<keyword evidence="11" id="KW-0539">Nucleus</keyword>
<gene>
    <name evidence="16" type="ORF">HNAJ_LOCUS703</name>
</gene>
<dbReference type="InterPro" id="IPR004803">
    <property type="entry name" value="TGT"/>
</dbReference>
<feature type="compositionally biased region" description="Polar residues" evidence="14">
    <location>
        <begin position="690"/>
        <end position="706"/>
    </location>
</feature>
<evidence type="ECO:0000313" key="16">
    <source>
        <dbReference type="EMBL" id="VDN96562.1"/>
    </source>
</evidence>
<dbReference type="AlphaFoldDB" id="A0A0R3T1F4"/>
<feature type="region of interest" description="Disordered" evidence="14">
    <location>
        <begin position="661"/>
        <end position="726"/>
    </location>
</feature>
<dbReference type="GO" id="GO:0005634">
    <property type="term" value="C:nucleus"/>
    <property type="evidence" value="ECO:0007669"/>
    <property type="project" value="UniProtKB-SubCell"/>
</dbReference>
<dbReference type="SMART" id="SM00355">
    <property type="entry name" value="ZnF_C2H2"/>
    <property type="match status" value="7"/>
</dbReference>
<evidence type="ECO:0000256" key="12">
    <source>
        <dbReference type="HAMAP-Rule" id="MF_03218"/>
    </source>
</evidence>
<dbReference type="SUPFAM" id="SSF57667">
    <property type="entry name" value="beta-beta-alpha zinc fingers"/>
    <property type="match status" value="2"/>
</dbReference>
<keyword evidence="6" id="KW-0677">Repeat</keyword>
<dbReference type="Gene3D" id="3.20.20.105">
    <property type="entry name" value="Queuine tRNA-ribosyltransferase-like"/>
    <property type="match status" value="1"/>
</dbReference>
<reference evidence="16 17" key="2">
    <citation type="submission" date="2018-11" db="EMBL/GenBank/DDBJ databases">
        <authorList>
            <consortium name="Pathogen Informatics"/>
        </authorList>
    </citation>
    <scope>NUCLEOTIDE SEQUENCE [LARGE SCALE GENOMIC DNA]</scope>
</reference>
<dbReference type="PANTHER" id="PTHR43530">
    <property type="entry name" value="QUEUINE TRNA-RIBOSYLTRANSFERASE CATALYTIC SUBUNIT 1"/>
    <property type="match status" value="1"/>
</dbReference>
<evidence type="ECO:0000256" key="13">
    <source>
        <dbReference type="PROSITE-ProRule" id="PRU00042"/>
    </source>
</evidence>
<keyword evidence="3 12" id="KW-0808">Transferase</keyword>
<feature type="binding site" evidence="12">
    <location>
        <position position="1059"/>
    </location>
    <ligand>
        <name>substrate</name>
    </ligand>
</feature>
<dbReference type="FunFam" id="3.30.160.60:FF:001289">
    <property type="entry name" value="Zinc finger protein 574"/>
    <property type="match status" value="1"/>
</dbReference>
<dbReference type="Pfam" id="PF01702">
    <property type="entry name" value="TGT"/>
    <property type="match status" value="1"/>
</dbReference>
<dbReference type="PROSITE" id="PS50157">
    <property type="entry name" value="ZINC_FINGER_C2H2_2"/>
    <property type="match status" value="4"/>
</dbReference>
<dbReference type="HAMAP" id="MF_00168">
    <property type="entry name" value="Q_tRNA_Tgt"/>
    <property type="match status" value="1"/>
</dbReference>
<dbReference type="GO" id="GO:0006357">
    <property type="term" value="P:regulation of transcription by RNA polymerase II"/>
    <property type="evidence" value="ECO:0007669"/>
    <property type="project" value="UniProtKB-ARBA"/>
</dbReference>
<evidence type="ECO:0000256" key="6">
    <source>
        <dbReference type="ARBA" id="ARBA00022737"/>
    </source>
</evidence>
<dbReference type="Proteomes" id="UP000278807">
    <property type="component" value="Unassembled WGS sequence"/>
</dbReference>
<dbReference type="GO" id="GO:0008479">
    <property type="term" value="F:tRNA-guanosine(34) queuine transglycosylase activity"/>
    <property type="evidence" value="ECO:0007669"/>
    <property type="project" value="UniProtKB-UniRule"/>
</dbReference>
<evidence type="ECO:0000259" key="15">
    <source>
        <dbReference type="PROSITE" id="PS50157"/>
    </source>
</evidence>
<evidence type="ECO:0000256" key="3">
    <source>
        <dbReference type="ARBA" id="ARBA00022679"/>
    </source>
</evidence>
<dbReference type="GO" id="GO:0008270">
    <property type="term" value="F:zinc ion binding"/>
    <property type="evidence" value="ECO:0007669"/>
    <property type="project" value="UniProtKB-KW"/>
</dbReference>
<dbReference type="GO" id="GO:0005829">
    <property type="term" value="C:cytosol"/>
    <property type="evidence" value="ECO:0007669"/>
    <property type="project" value="TreeGrafter"/>
</dbReference>
<evidence type="ECO:0000256" key="8">
    <source>
        <dbReference type="ARBA" id="ARBA00022833"/>
    </source>
</evidence>
<feature type="active site" description="Proton acceptor" evidence="12">
    <location>
        <position position="960"/>
    </location>
</feature>
<evidence type="ECO:0000313" key="17">
    <source>
        <dbReference type="Proteomes" id="UP000278807"/>
    </source>
</evidence>
<feature type="region of interest" description="Disordered" evidence="14">
    <location>
        <begin position="792"/>
        <end position="822"/>
    </location>
</feature>
<dbReference type="EMBL" id="UZAE01000217">
    <property type="protein sequence ID" value="VDN96562.1"/>
    <property type="molecule type" value="Genomic_DNA"/>
</dbReference>
<sequence>MNRSNVYSEYSQENCCSNSTANVAFTETSEYYLYNQPEQFEEPVVSSSYHRSYQSIEPRPNEVGNYSTTLLSDSILPSYEGPFDDANHVSHSYYNPPEFSDSNQFSENCQPDYTFYELSTPSGYSNGSIQRTIQSNYCNISHPQISHYANNRNCNMSCMAHEAATNSVPQSGVNYDYSSTGVDRLPRSLNNDYDSPAVTNTSYSCQAQINYQQDHVYQQVEIYPHQNSQAYYYSTQYSSNQSNPLISYNQPTSFDNQSKNYQTYYSETQESYLDYQPIVYHQPNGNSQYTENYVESVQSVWQESTCGNQQSNWCSQIPSNYADYSDNCGQVQVYNDNSDRSCHQQSQTYTFPGSYNSNVQNGPHVLHTLSKPVQTSESASKIPDSGQIDNLVHLDSGEEDETVHSQTLTESPCEPIHEYACSECDKRFARPSHLEIHFRTHTGERPFHCCICSKSFTQASNLQRHMRSHKTWPQLRSIGGKMASSNPIVRPSRSIMPVARRVLVISNSTVFNYSLLDNQYECKFCGLRVKGFQKMRSHMKQHNNEKVYQCIVSSCLKTFTELTTFMEHLNVAHDLTNSKWLKCATCQRQFENVSDLLGHYTSKKCTSSRNATIKRRLFYPQSGRSRTTQLRCPICRYRRFARYGLLRIHLLNDHSVTSLSEVSPSKAVKPQSLNKPLSPSPQMQPVIALSQDTHLTSASDPSQAPGDTNLEGFDSNPPPPPLPHSNVRLVVERRSFKQRFDTSPLACPLCQRVFKKKKFFDDHCALCEQKQAEAERRQRWRESRRQSDVLIASEDPLPPISETSLLSENVDDSSRRTRRSRRKCIQSSNLPISATATVVSSIQQTKELSEMAGRKPLLSVWTGPSLRFDLLAECSTTRARVCQLFFPTHCPAGPVQTPVYMPVGTQGTIKGITVGQLEQMDCRILLGNAYHLGHRPGPDTLARAGGLHNFMSWPRGILTDSGGFQMVSLSKLSSTDEMGTHFRSPHDGSEMLLTPEESVGRIQASIGSDIVMQLDHVLHVRTTGQEVYDATRRSVRWLDRCIDAHKPQLPKQNLFAITQGALYEDLREECIGEMVKRKDKARFAIGGLSGGEEKPDFCRTVFQSTGLLPRDRPRYLMGVGFPIDLMICVALGCDMFDCVYPTRTARFGQALVDWGLVNLRLTDYTYDFRPIEPGCSCPACSDGISRSWLHAAFGARQPTAASYVSMHNLTYLLNLMSRAREAIMTDKFPQFLKQFFKRRCRPAKGGSQGDSEESYPDVEYEFDRVPEWCVEALKRVNVEL</sequence>
<evidence type="ECO:0000256" key="4">
    <source>
        <dbReference type="ARBA" id="ARBA00022694"/>
    </source>
</evidence>
<feature type="binding site" evidence="12">
    <location>
        <begin position="960"/>
        <end position="964"/>
    </location>
    <ligand>
        <name>substrate</name>
    </ligand>
</feature>
<dbReference type="NCBIfam" id="TIGR00449">
    <property type="entry name" value="tgt_general"/>
    <property type="match status" value="1"/>
</dbReference>
<keyword evidence="12" id="KW-0963">Cytoplasm</keyword>
<proteinExistence type="inferred from homology"/>
<dbReference type="SUPFAM" id="SSF51713">
    <property type="entry name" value="tRNA-guanine transglycosylase"/>
    <property type="match status" value="1"/>
</dbReference>
<evidence type="ECO:0000256" key="14">
    <source>
        <dbReference type="SAM" id="MobiDB-lite"/>
    </source>
</evidence>
<feature type="binding site" evidence="12">
    <location>
        <position position="1175"/>
    </location>
    <ligand>
        <name>Zn(2+)</name>
        <dbReference type="ChEBI" id="CHEBI:29105"/>
    </ligand>
</feature>
<dbReference type="InterPro" id="IPR013087">
    <property type="entry name" value="Znf_C2H2_type"/>
</dbReference>